<dbReference type="AlphaFoldDB" id="L7FLT8"/>
<reference evidence="2 3" key="1">
    <citation type="submission" date="2012-10" db="EMBL/GenBank/DDBJ databases">
        <authorList>
            <person name="Zafar N."/>
            <person name="Inman J."/>
            <person name="Hall N."/>
            <person name="Lorenzi H."/>
            <person name="Caler E."/>
        </authorList>
    </citation>
    <scope>NUCLEOTIDE SEQUENCE [LARGE SCALE GENOMIC DNA]</scope>
    <source>
        <strain evidence="2 3">IP1</strain>
    </source>
</reference>
<evidence type="ECO:0000313" key="2">
    <source>
        <dbReference type="EMBL" id="ELP89100.1"/>
    </source>
</evidence>
<protein>
    <submittedName>
        <fullName evidence="2">Uncharacterized protein</fullName>
    </submittedName>
</protein>
<keyword evidence="1" id="KW-0175">Coiled coil</keyword>
<proteinExistence type="predicted"/>
<dbReference type="VEuPathDB" id="AmoebaDB:EIN_049960"/>
<dbReference type="Proteomes" id="UP000014680">
    <property type="component" value="Unassembled WGS sequence"/>
</dbReference>
<dbReference type="RefSeq" id="XP_004255871.1">
    <property type="nucleotide sequence ID" value="XM_004255823.1"/>
</dbReference>
<evidence type="ECO:0000256" key="1">
    <source>
        <dbReference type="SAM" id="Coils"/>
    </source>
</evidence>
<accession>L7FLT8</accession>
<dbReference type="GeneID" id="14888082"/>
<sequence length="294" mass="34687">MNTPGDKNELGEMLKAFNNYIDQQLAEKMLEMKEKQDTTTITEANAEILLRSEEIEKQYNTIKDEVNELREENDLLRKAVDDLEDEKLDNHEVEDELEIQLKKNKELQSEIEWLKKKIAVREKLDEKKKLEKQNEDAGLKEKVENITQENEKLKKCVEENEKEKERITQQIQGLEGERETYKQLVEKKEIDIQNLLTENAKKTTPGEQGKTIDVDEYNVVVAEKEKIKTNMEKMREGIYRELNKLQTQNQQITQELLGGLEQIKQSTKVLIDENKRARWILDLLKTDEKEKKTN</sequence>
<feature type="coiled-coil region" evidence="1">
    <location>
        <begin position="228"/>
        <end position="255"/>
    </location>
</feature>
<feature type="coiled-coil region" evidence="1">
    <location>
        <begin position="52"/>
        <end position="198"/>
    </location>
</feature>
<name>L7FLT8_ENTIV</name>
<keyword evidence="3" id="KW-1185">Reference proteome</keyword>
<organism evidence="2 3">
    <name type="scientific">Entamoeba invadens IP1</name>
    <dbReference type="NCBI Taxonomy" id="370355"/>
    <lineage>
        <taxon>Eukaryota</taxon>
        <taxon>Amoebozoa</taxon>
        <taxon>Evosea</taxon>
        <taxon>Archamoebae</taxon>
        <taxon>Mastigamoebida</taxon>
        <taxon>Entamoebidae</taxon>
        <taxon>Entamoeba</taxon>
    </lineage>
</organism>
<dbReference type="EMBL" id="KB206678">
    <property type="protein sequence ID" value="ELP89100.1"/>
    <property type="molecule type" value="Genomic_DNA"/>
</dbReference>
<evidence type="ECO:0000313" key="3">
    <source>
        <dbReference type="Proteomes" id="UP000014680"/>
    </source>
</evidence>
<dbReference type="KEGG" id="eiv:EIN_049960"/>
<gene>
    <name evidence="2" type="ORF">EIN_049960</name>
</gene>